<keyword evidence="1" id="KW-0812">Transmembrane</keyword>
<evidence type="ECO:0000313" key="2">
    <source>
        <dbReference type="EMBL" id="TDL33222.1"/>
    </source>
</evidence>
<dbReference type="EMBL" id="SMZQ01000012">
    <property type="protein sequence ID" value="TDL33222.1"/>
    <property type="molecule type" value="Genomic_DNA"/>
</dbReference>
<evidence type="ECO:0000256" key="1">
    <source>
        <dbReference type="SAM" id="Phobius"/>
    </source>
</evidence>
<comment type="caution">
    <text evidence="2">The sequence shown here is derived from an EMBL/GenBank/DDBJ whole genome shotgun (WGS) entry which is preliminary data.</text>
</comment>
<proteinExistence type="predicted"/>
<gene>
    <name evidence="2" type="ORF">E2R57_18640</name>
</gene>
<sequence>MIDLAGLIAAAVLLFTLIALEVQFVGQDTTQPVRPRLLGLKVSRKVVIVMWAVFLLLVVPRVWELIT</sequence>
<evidence type="ECO:0000313" key="3">
    <source>
        <dbReference type="Proteomes" id="UP000294621"/>
    </source>
</evidence>
<accession>A0A4R5XQK9</accession>
<keyword evidence="1" id="KW-1133">Transmembrane helix</keyword>
<dbReference type="RefSeq" id="WP_133351621.1">
    <property type="nucleotide sequence ID" value="NZ_SMZQ01000012.1"/>
</dbReference>
<dbReference type="Proteomes" id="UP000294621">
    <property type="component" value="Unassembled WGS sequence"/>
</dbReference>
<dbReference type="AlphaFoldDB" id="A0A4R5XQK9"/>
<dbReference type="OrthoDB" id="4954945at2"/>
<feature type="transmembrane region" description="Helical" evidence="1">
    <location>
        <begin position="43"/>
        <end position="63"/>
    </location>
</feature>
<protein>
    <submittedName>
        <fullName evidence="2">Uncharacterized protein</fullName>
    </submittedName>
</protein>
<keyword evidence="1" id="KW-0472">Membrane</keyword>
<name>A0A4R5XQK9_9MICC</name>
<reference evidence="2 3" key="1">
    <citation type="submission" date="2019-03" db="EMBL/GenBank/DDBJ databases">
        <title>Genome Sequencing and Assembly of Various Microbes Isolated from Partially Reclaimed Soil and Acid Mine Drainage (AMD) Site.</title>
        <authorList>
            <person name="Steinbock B."/>
            <person name="Bechtold R."/>
            <person name="Sevigny J.L."/>
            <person name="Thomas D."/>
            <person name="Cuthill L.R."/>
            <person name="Aveiro Johannsen E.J."/>
            <person name="Thomas K."/>
            <person name="Ghosh A."/>
        </authorList>
    </citation>
    <scope>NUCLEOTIDE SEQUENCE [LARGE SCALE GENOMIC DNA]</scope>
    <source>
        <strain evidence="2 3">S-A1</strain>
    </source>
</reference>
<organism evidence="2 3">
    <name type="scientific">Arthrobacter nitrophenolicus</name>
    <dbReference type="NCBI Taxonomy" id="683150"/>
    <lineage>
        <taxon>Bacteria</taxon>
        <taxon>Bacillati</taxon>
        <taxon>Actinomycetota</taxon>
        <taxon>Actinomycetes</taxon>
        <taxon>Micrococcales</taxon>
        <taxon>Micrococcaceae</taxon>
        <taxon>Arthrobacter</taxon>
    </lineage>
</organism>